<keyword evidence="4" id="KW-1185">Reference proteome</keyword>
<organism evidence="1 3">
    <name type="scientific">Enterobacter wuhouensis</name>
    <dbReference type="NCBI Taxonomy" id="2529381"/>
    <lineage>
        <taxon>Bacteria</taxon>
        <taxon>Pseudomonadati</taxon>
        <taxon>Pseudomonadota</taxon>
        <taxon>Gammaproteobacteria</taxon>
        <taxon>Enterobacterales</taxon>
        <taxon>Enterobacteriaceae</taxon>
        <taxon>Enterobacter</taxon>
    </lineage>
</organism>
<dbReference type="RefSeq" id="WP_131635768.1">
    <property type="nucleotide sequence ID" value="NZ_CP142124.1"/>
</dbReference>
<evidence type="ECO:0000313" key="2">
    <source>
        <dbReference type="EMBL" id="WRW33514.1"/>
    </source>
</evidence>
<evidence type="ECO:0000313" key="4">
    <source>
        <dbReference type="Proteomes" id="UP001330482"/>
    </source>
</evidence>
<dbReference type="Proteomes" id="UP000291424">
    <property type="component" value="Unassembled WGS sequence"/>
</dbReference>
<evidence type="ECO:0008006" key="5">
    <source>
        <dbReference type="Google" id="ProtNLM"/>
    </source>
</evidence>
<gene>
    <name evidence="1" type="ORF">E0L20_22035</name>
    <name evidence="2" type="ORF">VPX56_10575</name>
</gene>
<sequence>MPARDYPDKRVARGLAKEADLKMLSARIDPALMEYIRITAYETRKSKQEIVAEALALHRMTSLAGVNEEQSPEEPFGLCVSKR</sequence>
<reference evidence="2 4" key="2">
    <citation type="submission" date="2024-01" db="EMBL/GenBank/DDBJ databases">
        <title>AV1 has a protective and therapeutic effect against plant viruses.</title>
        <authorList>
            <person name="Wang F."/>
        </authorList>
    </citation>
    <scope>NUCLEOTIDE SEQUENCE [LARGE SCALE GENOMIC DNA]</scope>
    <source>
        <strain evidence="2 4">AV1</strain>
    </source>
</reference>
<protein>
    <recommendedName>
        <fullName evidence="5">Ribbon-helix-helix protein, CopG family</fullName>
    </recommendedName>
</protein>
<dbReference type="Proteomes" id="UP001330482">
    <property type="component" value="Chromosome"/>
</dbReference>
<dbReference type="EMBL" id="CP142124">
    <property type="protein sequence ID" value="WRW33514.1"/>
    <property type="molecule type" value="Genomic_DNA"/>
</dbReference>
<dbReference type="EMBL" id="SJOO01000016">
    <property type="protein sequence ID" value="TCB87819.1"/>
    <property type="molecule type" value="Genomic_DNA"/>
</dbReference>
<dbReference type="AlphaFoldDB" id="A0A4R0FXZ9"/>
<accession>A0A4R0FXZ9</accession>
<evidence type="ECO:0000313" key="3">
    <source>
        <dbReference type="Proteomes" id="UP000291424"/>
    </source>
</evidence>
<name>A0A4R0FXZ9_9ENTR</name>
<proteinExistence type="predicted"/>
<evidence type="ECO:0000313" key="1">
    <source>
        <dbReference type="EMBL" id="TCB87819.1"/>
    </source>
</evidence>
<dbReference type="OrthoDB" id="6609388at2"/>
<reference evidence="1 3" key="1">
    <citation type="submission" date="2019-02" db="EMBL/GenBank/DDBJ databases">
        <title>The draft genome of Enterobacter spp. strains.</title>
        <authorList>
            <person name="Wang C."/>
            <person name="Feng Y."/>
            <person name="Zong Z."/>
        </authorList>
    </citation>
    <scope>NUCLEOTIDE SEQUENCE [LARGE SCALE GENOMIC DNA]</scope>
    <source>
        <strain evidence="1 3">WCHEW120002</strain>
    </source>
</reference>